<proteinExistence type="predicted"/>
<gene>
    <name evidence="1" type="ORF">LCGC14_2687220</name>
</gene>
<protein>
    <submittedName>
        <fullName evidence="1">Uncharacterized protein</fullName>
    </submittedName>
</protein>
<reference evidence="1" key="1">
    <citation type="journal article" date="2015" name="Nature">
        <title>Complex archaea that bridge the gap between prokaryotes and eukaryotes.</title>
        <authorList>
            <person name="Spang A."/>
            <person name="Saw J.H."/>
            <person name="Jorgensen S.L."/>
            <person name="Zaremba-Niedzwiedzka K."/>
            <person name="Martijn J."/>
            <person name="Lind A.E."/>
            <person name="van Eijk R."/>
            <person name="Schleper C."/>
            <person name="Guy L."/>
            <person name="Ettema T.J."/>
        </authorList>
    </citation>
    <scope>NUCLEOTIDE SEQUENCE</scope>
</reference>
<evidence type="ECO:0000313" key="1">
    <source>
        <dbReference type="EMBL" id="KKK94001.1"/>
    </source>
</evidence>
<comment type="caution">
    <text evidence="1">The sequence shown here is derived from an EMBL/GenBank/DDBJ whole genome shotgun (WGS) entry which is preliminary data.</text>
</comment>
<dbReference type="AlphaFoldDB" id="A0A0F9CBB7"/>
<accession>A0A0F9CBB7</accession>
<name>A0A0F9CBB7_9ZZZZ</name>
<sequence>MRRNAIVDNMRINITDVISKFIIKAKVGDEYDDFFDIGIKCLECSHELFLDLFEDTYNEICEKIEQFKVD</sequence>
<organism evidence="1">
    <name type="scientific">marine sediment metagenome</name>
    <dbReference type="NCBI Taxonomy" id="412755"/>
    <lineage>
        <taxon>unclassified sequences</taxon>
        <taxon>metagenomes</taxon>
        <taxon>ecological metagenomes</taxon>
    </lineage>
</organism>
<dbReference type="EMBL" id="LAZR01047532">
    <property type="protein sequence ID" value="KKK94001.1"/>
    <property type="molecule type" value="Genomic_DNA"/>
</dbReference>